<dbReference type="Proteomes" id="UP000789595">
    <property type="component" value="Unassembled WGS sequence"/>
</dbReference>
<evidence type="ECO:0000256" key="6">
    <source>
        <dbReference type="ARBA" id="ARBA00022837"/>
    </source>
</evidence>
<evidence type="ECO:0000313" key="17">
    <source>
        <dbReference type="Proteomes" id="UP000789595"/>
    </source>
</evidence>
<evidence type="ECO:0000256" key="14">
    <source>
        <dbReference type="SAM" id="Phobius"/>
    </source>
</evidence>
<proteinExistence type="predicted"/>
<evidence type="ECO:0000256" key="1">
    <source>
        <dbReference type="ARBA" id="ARBA00004141"/>
    </source>
</evidence>
<evidence type="ECO:0000256" key="11">
    <source>
        <dbReference type="ARBA" id="ARBA00023180"/>
    </source>
</evidence>
<organism evidence="16 17">
    <name type="scientific">Pelagomonas calceolata</name>
    <dbReference type="NCBI Taxonomy" id="35677"/>
    <lineage>
        <taxon>Eukaryota</taxon>
        <taxon>Sar</taxon>
        <taxon>Stramenopiles</taxon>
        <taxon>Ochrophyta</taxon>
        <taxon>Pelagophyceae</taxon>
        <taxon>Pelagomonadales</taxon>
        <taxon>Pelagomonadaceae</taxon>
        <taxon>Pelagomonas</taxon>
    </lineage>
</organism>
<feature type="region of interest" description="Disordered" evidence="13">
    <location>
        <begin position="467"/>
        <end position="497"/>
    </location>
</feature>
<comment type="caution">
    <text evidence="16">The sequence shown here is derived from an EMBL/GenBank/DDBJ whole genome shotgun (WGS) entry which is preliminary data.</text>
</comment>
<dbReference type="Gene3D" id="1.20.120.350">
    <property type="entry name" value="Voltage-gated potassium channels. Chain C"/>
    <property type="match status" value="1"/>
</dbReference>
<evidence type="ECO:0000256" key="7">
    <source>
        <dbReference type="ARBA" id="ARBA00022882"/>
    </source>
</evidence>
<dbReference type="InterPro" id="IPR005821">
    <property type="entry name" value="Ion_trans_dom"/>
</dbReference>
<dbReference type="GO" id="GO:0008331">
    <property type="term" value="F:high voltage-gated calcium channel activity"/>
    <property type="evidence" value="ECO:0007669"/>
    <property type="project" value="TreeGrafter"/>
</dbReference>
<keyword evidence="5 14" id="KW-0812">Transmembrane</keyword>
<feature type="domain" description="Ion transport" evidence="15">
    <location>
        <begin position="160"/>
        <end position="463"/>
    </location>
</feature>
<keyword evidence="6" id="KW-0106">Calcium</keyword>
<evidence type="ECO:0000256" key="2">
    <source>
        <dbReference type="ARBA" id="ARBA00022448"/>
    </source>
</evidence>
<dbReference type="GO" id="GO:0005891">
    <property type="term" value="C:voltage-gated calcium channel complex"/>
    <property type="evidence" value="ECO:0007669"/>
    <property type="project" value="TreeGrafter"/>
</dbReference>
<keyword evidence="3" id="KW-0109">Calcium transport</keyword>
<name>A0A8J2WVV8_9STRA</name>
<evidence type="ECO:0000313" key="16">
    <source>
        <dbReference type="EMBL" id="CAH0369414.1"/>
    </source>
</evidence>
<dbReference type="Gene3D" id="1.10.287.70">
    <property type="match status" value="1"/>
</dbReference>
<dbReference type="InterPro" id="IPR027359">
    <property type="entry name" value="Volt_channel_dom_sf"/>
</dbReference>
<keyword evidence="11" id="KW-0325">Glycoprotein</keyword>
<keyword evidence="10 14" id="KW-0472">Membrane</keyword>
<feature type="transmembrane region" description="Helical" evidence="14">
    <location>
        <begin position="202"/>
        <end position="224"/>
    </location>
</feature>
<dbReference type="AlphaFoldDB" id="A0A8J2WVV8"/>
<evidence type="ECO:0000256" key="5">
    <source>
        <dbReference type="ARBA" id="ARBA00022692"/>
    </source>
</evidence>
<evidence type="ECO:0000256" key="9">
    <source>
        <dbReference type="ARBA" id="ARBA00023065"/>
    </source>
</evidence>
<evidence type="ECO:0000256" key="3">
    <source>
        <dbReference type="ARBA" id="ARBA00022568"/>
    </source>
</evidence>
<feature type="transmembrane region" description="Helical" evidence="14">
    <location>
        <begin position="245"/>
        <end position="272"/>
    </location>
</feature>
<protein>
    <recommendedName>
        <fullName evidence="15">Ion transport domain-containing protein</fullName>
    </recommendedName>
</protein>
<evidence type="ECO:0000256" key="8">
    <source>
        <dbReference type="ARBA" id="ARBA00022989"/>
    </source>
</evidence>
<dbReference type="GO" id="GO:0098703">
    <property type="term" value="P:calcium ion import across plasma membrane"/>
    <property type="evidence" value="ECO:0007669"/>
    <property type="project" value="TreeGrafter"/>
</dbReference>
<dbReference type="InterPro" id="IPR050599">
    <property type="entry name" value="VDCC_alpha-1_subunit"/>
</dbReference>
<comment type="subcellular location">
    <subcellularLocation>
        <location evidence="1">Membrane</location>
        <topology evidence="1">Multi-pass membrane protein</topology>
    </subcellularLocation>
</comment>
<evidence type="ECO:0000256" key="4">
    <source>
        <dbReference type="ARBA" id="ARBA00022673"/>
    </source>
</evidence>
<dbReference type="PANTHER" id="PTHR45628:SF7">
    <property type="entry name" value="VOLTAGE-DEPENDENT CALCIUM CHANNEL TYPE A SUBUNIT ALPHA-1"/>
    <property type="match status" value="1"/>
</dbReference>
<keyword evidence="7" id="KW-0851">Voltage-gated channel</keyword>
<feature type="compositionally biased region" description="Acidic residues" evidence="13">
    <location>
        <begin position="467"/>
        <end position="479"/>
    </location>
</feature>
<evidence type="ECO:0000256" key="12">
    <source>
        <dbReference type="ARBA" id="ARBA00023303"/>
    </source>
</evidence>
<feature type="compositionally biased region" description="Polar residues" evidence="13">
    <location>
        <begin position="25"/>
        <end position="34"/>
    </location>
</feature>
<feature type="transmembrane region" description="Helical" evidence="14">
    <location>
        <begin position="437"/>
        <end position="460"/>
    </location>
</feature>
<dbReference type="SUPFAM" id="SSF81324">
    <property type="entry name" value="Voltage-gated potassium channels"/>
    <property type="match status" value="1"/>
</dbReference>
<keyword evidence="2" id="KW-0813">Transport</keyword>
<evidence type="ECO:0000256" key="10">
    <source>
        <dbReference type="ARBA" id="ARBA00023136"/>
    </source>
</evidence>
<evidence type="ECO:0000256" key="13">
    <source>
        <dbReference type="SAM" id="MobiDB-lite"/>
    </source>
</evidence>
<keyword evidence="12" id="KW-0407">Ion channel</keyword>
<dbReference type="PANTHER" id="PTHR45628">
    <property type="entry name" value="VOLTAGE-DEPENDENT CALCIUM CHANNEL TYPE A SUBUNIT ALPHA-1"/>
    <property type="match status" value="1"/>
</dbReference>
<sequence length="529" mass="58809">MSAAAAHAARQKNKAKKEAAAAKDNSPSKWSFRSTKVEDAPAEGIIQTDEDVEYSKCFPTLEVERPSTDGFFLNKLRYYQPEDKYIYEHVYVQIFVAVLIMGNFGVNIAEAQIGTNGYAKEAESGRGSYKDKGGYKETTYDGTDIYFKRGEDSHLSSTMRVFVGFEEFFFWAFLIELSMNYYRYADYRLNEFWKDGWNCFDSFIVGVTILFKMPFELPVYLKYLRLLRAFRVFRLFKRIKSLNKIIVSLGKAVPGVSNAFLILLLVMAIYAILGVELFSQLPCGVNSRDGPNSCVSMNGWMAEGYHLYGLQDSTCTGTGCPDFSTYDNWDKTAANCPAGCVYTANGWGRDGKFKWGGDVGQAGVDRPADGPPPLMCSKEGAPGYGIVKECRIQYHYGQEYWGNFMKSLYTLFQVLTGESWSEAVARPLLEWSPVPTAIFFVSFMLLNGIVLINVVVAVLLEKMVDEDPPPEDEGGDEPITEAGVDGGAPPRPDADGDALMTKLEAIQKQLDVLTAQRDGAVRAQPAAAA</sequence>
<keyword evidence="4" id="KW-0107">Calcium channel</keyword>
<keyword evidence="8 14" id="KW-1133">Transmembrane helix</keyword>
<evidence type="ECO:0000259" key="15">
    <source>
        <dbReference type="Pfam" id="PF00520"/>
    </source>
</evidence>
<reference evidence="16" key="1">
    <citation type="submission" date="2021-11" db="EMBL/GenBank/DDBJ databases">
        <authorList>
            <consortium name="Genoscope - CEA"/>
            <person name="William W."/>
        </authorList>
    </citation>
    <scope>NUCLEOTIDE SEQUENCE</scope>
</reference>
<keyword evidence="9" id="KW-0406">Ion transport</keyword>
<accession>A0A8J2WVV8</accession>
<dbReference type="OrthoDB" id="10267833at2759"/>
<dbReference type="Pfam" id="PF00520">
    <property type="entry name" value="Ion_trans"/>
    <property type="match status" value="1"/>
</dbReference>
<gene>
    <name evidence="16" type="ORF">PECAL_2P25360</name>
</gene>
<feature type="region of interest" description="Disordered" evidence="13">
    <location>
        <begin position="1"/>
        <end position="37"/>
    </location>
</feature>
<dbReference type="EMBL" id="CAKKNE010000002">
    <property type="protein sequence ID" value="CAH0369414.1"/>
    <property type="molecule type" value="Genomic_DNA"/>
</dbReference>
<keyword evidence="17" id="KW-1185">Reference proteome</keyword>